<comment type="caution">
    <text evidence="1">The sequence shown here is derived from an EMBL/GenBank/DDBJ whole genome shotgun (WGS) entry which is preliminary data.</text>
</comment>
<gene>
    <name evidence="1" type="ORF">PPACK8108_LOCUS26107</name>
</gene>
<evidence type="ECO:0000313" key="2">
    <source>
        <dbReference type="Proteomes" id="UP001153365"/>
    </source>
</evidence>
<sequence>MISITEAVLVKLFKKPGSLIKGQMLANQQSRVVPQKKIDGCGAMPGAEGWRPNNQRVDRANGNQECMVGYLELR</sequence>
<organism evidence="1 2">
    <name type="scientific">Phakopsora pachyrhizi</name>
    <name type="common">Asian soybean rust disease fungus</name>
    <dbReference type="NCBI Taxonomy" id="170000"/>
    <lineage>
        <taxon>Eukaryota</taxon>
        <taxon>Fungi</taxon>
        <taxon>Dikarya</taxon>
        <taxon>Basidiomycota</taxon>
        <taxon>Pucciniomycotina</taxon>
        <taxon>Pucciniomycetes</taxon>
        <taxon>Pucciniales</taxon>
        <taxon>Phakopsoraceae</taxon>
        <taxon>Phakopsora</taxon>
    </lineage>
</organism>
<keyword evidence="2" id="KW-1185">Reference proteome</keyword>
<accession>A0AAV0BW26</accession>
<proteinExistence type="predicted"/>
<dbReference type="EMBL" id="CALTRL010006365">
    <property type="protein sequence ID" value="CAH7690684.1"/>
    <property type="molecule type" value="Genomic_DNA"/>
</dbReference>
<evidence type="ECO:0000313" key="1">
    <source>
        <dbReference type="EMBL" id="CAH7690684.1"/>
    </source>
</evidence>
<name>A0AAV0BW26_PHAPC</name>
<reference evidence="1" key="1">
    <citation type="submission" date="2022-06" db="EMBL/GenBank/DDBJ databases">
        <authorList>
            <consortium name="SYNGENTA / RWTH Aachen University"/>
        </authorList>
    </citation>
    <scope>NUCLEOTIDE SEQUENCE</scope>
</reference>
<dbReference type="Proteomes" id="UP001153365">
    <property type="component" value="Unassembled WGS sequence"/>
</dbReference>
<dbReference type="AlphaFoldDB" id="A0AAV0BW26"/>
<protein>
    <submittedName>
        <fullName evidence="1">Uncharacterized protein</fullName>
    </submittedName>
</protein>